<name>A0A0D0Q6U4_9RHOB</name>
<dbReference type="Proteomes" id="UP000035100">
    <property type="component" value="Unassembled WGS sequence"/>
</dbReference>
<dbReference type="Gene3D" id="3.50.50.60">
    <property type="entry name" value="FAD/NAD(P)-binding domain"/>
    <property type="match status" value="1"/>
</dbReference>
<evidence type="ECO:0000313" key="7">
    <source>
        <dbReference type="Proteomes" id="UP000035100"/>
    </source>
</evidence>
<dbReference type="RefSeq" id="WP_018303314.1">
    <property type="nucleotide sequence ID" value="NZ_KB902294.1"/>
</dbReference>
<evidence type="ECO:0000256" key="4">
    <source>
        <dbReference type="ARBA" id="ARBA00023002"/>
    </source>
</evidence>
<evidence type="ECO:0000256" key="1">
    <source>
        <dbReference type="ARBA" id="ARBA00001974"/>
    </source>
</evidence>
<keyword evidence="3" id="KW-0274">FAD</keyword>
<keyword evidence="7" id="KW-1185">Reference proteome</keyword>
<evidence type="ECO:0000256" key="2">
    <source>
        <dbReference type="ARBA" id="ARBA00022630"/>
    </source>
</evidence>
<reference evidence="6 7" key="1">
    <citation type="submission" date="2013-01" db="EMBL/GenBank/DDBJ databases">
        <authorList>
            <person name="Fiebig A."/>
            <person name="Goeker M."/>
            <person name="Klenk H.-P.P."/>
        </authorList>
    </citation>
    <scope>NUCLEOTIDE SEQUENCE [LARGE SCALE GENOMIC DNA]</scope>
    <source>
        <strain evidence="6 7">DSM 24838</strain>
    </source>
</reference>
<protein>
    <submittedName>
        <fullName evidence="6">Succinate dehydrogenase/fumarate reductase, flavoprotein subunit</fullName>
    </submittedName>
</protein>
<dbReference type="PATRIC" id="fig|1123501.6.peg.1367"/>
<dbReference type="Pfam" id="PF00890">
    <property type="entry name" value="FAD_binding_2"/>
    <property type="match status" value="1"/>
</dbReference>
<dbReference type="AlphaFoldDB" id="A0A0D0Q6U4"/>
<evidence type="ECO:0000256" key="3">
    <source>
        <dbReference type="ARBA" id="ARBA00022827"/>
    </source>
</evidence>
<dbReference type="OrthoDB" id="3178130at2"/>
<proteinExistence type="predicted"/>
<feature type="domain" description="FAD-dependent oxidoreductase 2 FAD-binding" evidence="5">
    <location>
        <begin position="12"/>
        <end position="477"/>
    </location>
</feature>
<dbReference type="NCBIfam" id="NF006130">
    <property type="entry name" value="PRK08274.1"/>
    <property type="match status" value="1"/>
</dbReference>
<evidence type="ECO:0000313" key="6">
    <source>
        <dbReference type="EMBL" id="KIQ70139.1"/>
    </source>
</evidence>
<dbReference type="InterPro" id="IPR036188">
    <property type="entry name" value="FAD/NAD-bd_sf"/>
</dbReference>
<dbReference type="GO" id="GO:0016491">
    <property type="term" value="F:oxidoreductase activity"/>
    <property type="evidence" value="ECO:0007669"/>
    <property type="project" value="UniProtKB-KW"/>
</dbReference>
<keyword evidence="4" id="KW-0560">Oxidoreductase</keyword>
<gene>
    <name evidence="6" type="ORF">Wenmar_01283</name>
</gene>
<evidence type="ECO:0000259" key="5">
    <source>
        <dbReference type="Pfam" id="PF00890"/>
    </source>
</evidence>
<dbReference type="SUPFAM" id="SSF56425">
    <property type="entry name" value="Succinate dehydrogenase/fumarate reductase flavoprotein, catalytic domain"/>
    <property type="match status" value="1"/>
</dbReference>
<dbReference type="EMBL" id="AONG01000007">
    <property type="protein sequence ID" value="KIQ70139.1"/>
    <property type="molecule type" value="Genomic_DNA"/>
</dbReference>
<keyword evidence="2" id="KW-0285">Flavoprotein</keyword>
<dbReference type="SUPFAM" id="SSF51905">
    <property type="entry name" value="FAD/NAD(P)-binding domain"/>
    <property type="match status" value="1"/>
</dbReference>
<dbReference type="InterPro" id="IPR050315">
    <property type="entry name" value="FAD-oxidoreductase_2"/>
</dbReference>
<dbReference type="Gene3D" id="3.90.700.10">
    <property type="entry name" value="Succinate dehydrogenase/fumarate reductase flavoprotein, catalytic domain"/>
    <property type="match status" value="1"/>
</dbReference>
<dbReference type="PANTHER" id="PTHR43400:SF7">
    <property type="entry name" value="FAD-DEPENDENT OXIDOREDUCTASE 2 FAD BINDING DOMAIN-CONTAINING PROTEIN"/>
    <property type="match status" value="1"/>
</dbReference>
<dbReference type="eggNOG" id="COG1053">
    <property type="taxonomic scope" value="Bacteria"/>
</dbReference>
<dbReference type="InterPro" id="IPR003953">
    <property type="entry name" value="FAD-dep_OxRdtase_2_FAD-bd"/>
</dbReference>
<comment type="cofactor">
    <cofactor evidence="1">
        <name>FAD</name>
        <dbReference type="ChEBI" id="CHEBI:57692"/>
    </cofactor>
</comment>
<sequence length="509" mass="55289">MTPTDLRQYRPDVIVVGAGNAALCAAISAKENGARPLILEAAPFDERGGNSHYTGGAFRFAYDGVEDLLEICPAMAEEDLSQIDFGTYTEDQYFDDMFELTQYRTDPELCEILVRSSKETAKWVGQQGVKMWPGLGRQAYKVDGKFRFWGGLALHISGGGPEMLTALYARAEALDIPIAYETPAVELLREGDRVTGVAVMSEGERVEIAAGAVILACGGFESNPEMRARYLGPGWDLAKVRGTRFNMGAGLRMALAIGARSHGNWSGCHSVAWDVNAPPYGDLAIGDQFQKHNYPFGILVNAKGQRYVDEGANFHSHTYAKYGGEILKQPGMFAWQVFDEKTRHLLRGEYRIRRVTKVESDTIEGLAEQLEGVDSEAFLRTVRDFNAACRADIPFDPNVLDGRRTEGLPVEKTNWANPIDTPPFHAYHVTTGITFTFGGLKVTADSAVESEFGAPIAGLYAAGEIVGGLFVHNYASGTGLMSGATFGRIAGRSAARHASAGQGETRAFA</sequence>
<dbReference type="InterPro" id="IPR027477">
    <property type="entry name" value="Succ_DH/fumarate_Rdtase_cat_sf"/>
</dbReference>
<dbReference type="STRING" id="1123501.Wenmar_01283"/>
<organism evidence="6 7">
    <name type="scientific">Wenxinia marina DSM 24838</name>
    <dbReference type="NCBI Taxonomy" id="1123501"/>
    <lineage>
        <taxon>Bacteria</taxon>
        <taxon>Pseudomonadati</taxon>
        <taxon>Pseudomonadota</taxon>
        <taxon>Alphaproteobacteria</taxon>
        <taxon>Rhodobacterales</taxon>
        <taxon>Roseobacteraceae</taxon>
        <taxon>Wenxinia</taxon>
    </lineage>
</organism>
<dbReference type="PANTHER" id="PTHR43400">
    <property type="entry name" value="FUMARATE REDUCTASE"/>
    <property type="match status" value="1"/>
</dbReference>
<comment type="caution">
    <text evidence="6">The sequence shown here is derived from an EMBL/GenBank/DDBJ whole genome shotgun (WGS) entry which is preliminary data.</text>
</comment>
<accession>A0A0D0Q6U4</accession>